<name>K1UF82_9ZZZZ</name>
<sequence length="136" mass="15457">MEKKNDKVEPDKAPKEKKPLTEEQRIKRNKMIAIPCMCLVCGLVLWLIFKPSASEGEKGSKGFNMEMPDAEKTDVEADKRKAYSKEDLANKQKEKSRVMNTLGEYMPGIDSTATRQEKDFDLMQSGGQPTKAERQE</sequence>
<dbReference type="AlphaFoldDB" id="K1UF82"/>
<evidence type="ECO:0000313" key="3">
    <source>
        <dbReference type="EMBL" id="EKC76905.1"/>
    </source>
</evidence>
<proteinExistence type="predicted"/>
<reference evidence="3" key="1">
    <citation type="journal article" date="2013" name="Environ. Microbiol.">
        <title>Microbiota from the distal guts of lean and obese adolescents exhibit partial functional redundancy besides clear differences in community structure.</title>
        <authorList>
            <person name="Ferrer M."/>
            <person name="Ruiz A."/>
            <person name="Lanza F."/>
            <person name="Haange S.B."/>
            <person name="Oberbach A."/>
            <person name="Till H."/>
            <person name="Bargiela R."/>
            <person name="Campoy C."/>
            <person name="Segura M.T."/>
            <person name="Richter M."/>
            <person name="von Bergen M."/>
            <person name="Seifert J."/>
            <person name="Suarez A."/>
        </authorList>
    </citation>
    <scope>NUCLEOTIDE SEQUENCE</scope>
</reference>
<keyword evidence="2" id="KW-0812">Transmembrane</keyword>
<feature type="region of interest" description="Disordered" evidence="1">
    <location>
        <begin position="1"/>
        <end position="26"/>
    </location>
</feature>
<evidence type="ECO:0000256" key="1">
    <source>
        <dbReference type="SAM" id="MobiDB-lite"/>
    </source>
</evidence>
<feature type="region of interest" description="Disordered" evidence="1">
    <location>
        <begin position="54"/>
        <end position="136"/>
    </location>
</feature>
<feature type="non-terminal residue" evidence="3">
    <location>
        <position position="136"/>
    </location>
</feature>
<comment type="caution">
    <text evidence="3">The sequence shown here is derived from an EMBL/GenBank/DDBJ whole genome shotgun (WGS) entry which is preliminary data.</text>
</comment>
<dbReference type="EMBL" id="AJWY01002934">
    <property type="protein sequence ID" value="EKC76905.1"/>
    <property type="molecule type" value="Genomic_DNA"/>
</dbReference>
<feature type="compositionally biased region" description="Basic and acidic residues" evidence="1">
    <location>
        <begin position="69"/>
        <end position="97"/>
    </location>
</feature>
<evidence type="ECO:0000256" key="2">
    <source>
        <dbReference type="SAM" id="Phobius"/>
    </source>
</evidence>
<accession>K1UF82</accession>
<protein>
    <submittedName>
        <fullName evidence="3">Conjugative transposon protein TraM</fullName>
    </submittedName>
</protein>
<keyword evidence="2" id="KW-0472">Membrane</keyword>
<gene>
    <name evidence="3" type="ORF">LEA_04451</name>
</gene>
<feature type="transmembrane region" description="Helical" evidence="2">
    <location>
        <begin position="31"/>
        <end position="49"/>
    </location>
</feature>
<organism evidence="3">
    <name type="scientific">human gut metagenome</name>
    <dbReference type="NCBI Taxonomy" id="408170"/>
    <lineage>
        <taxon>unclassified sequences</taxon>
        <taxon>metagenomes</taxon>
        <taxon>organismal metagenomes</taxon>
    </lineage>
</organism>
<keyword evidence="2" id="KW-1133">Transmembrane helix</keyword>